<evidence type="ECO:0000313" key="4">
    <source>
        <dbReference type="Proteomes" id="UP001054902"/>
    </source>
</evidence>
<accession>A0AAD3H0M2</accession>
<protein>
    <recommendedName>
        <fullName evidence="2">Nudix hydrolase domain-containing protein</fullName>
    </recommendedName>
</protein>
<dbReference type="Pfam" id="PF00293">
    <property type="entry name" value="NUDIX"/>
    <property type="match status" value="1"/>
</dbReference>
<feature type="compositionally biased region" description="Basic residues" evidence="1">
    <location>
        <begin position="25"/>
        <end position="37"/>
    </location>
</feature>
<feature type="domain" description="Nudix hydrolase" evidence="2">
    <location>
        <begin position="324"/>
        <end position="357"/>
    </location>
</feature>
<dbReference type="EMBL" id="BLLK01000022">
    <property type="protein sequence ID" value="GFH45708.1"/>
    <property type="molecule type" value="Genomic_DNA"/>
</dbReference>
<dbReference type="Gene3D" id="3.90.79.10">
    <property type="entry name" value="Nucleoside Triphosphate Pyrophosphohydrolase"/>
    <property type="match status" value="1"/>
</dbReference>
<dbReference type="SUPFAM" id="SSF55811">
    <property type="entry name" value="Nudix"/>
    <property type="match status" value="1"/>
</dbReference>
<sequence>METTEKTLKQKNSTTKRWNNEGSQRTRRKRGGSKRSSHQSFNTKKQGIRVFTENFEDFVKACDGAKRYKVHKRDCRCPKISNIIQQLQKEDPTDQQQEPSFAKKMKLVKERFLVLPDSKGLKAIFASSEVLAEDPRIFHQKKLSPKQRDIILKEETRLKELIFPSNENPQKVKVSCAACLLEVQQNGFLAIASSDFRNMKRVTKLAIEARELKLQEEKDLHHDHADYVCILPRILLQKHISPSKQKGRISNRDLESFQELKQCMNEQNINITDEDRIEFGHHLETMLGIFSGIDANFEQYKYLFVMINKDVKGDGKYQRNVYVIDLPGGKRHMGEYTFDCAVRETEEETSLLVDEKWLVNRPVSGTKPLTRERWGY</sequence>
<feature type="region of interest" description="Disordered" evidence="1">
    <location>
        <begin position="1"/>
        <end position="45"/>
    </location>
</feature>
<evidence type="ECO:0000313" key="3">
    <source>
        <dbReference type="EMBL" id="GFH45708.1"/>
    </source>
</evidence>
<evidence type="ECO:0000256" key="1">
    <source>
        <dbReference type="SAM" id="MobiDB-lite"/>
    </source>
</evidence>
<organism evidence="3 4">
    <name type="scientific">Chaetoceros tenuissimus</name>
    <dbReference type="NCBI Taxonomy" id="426638"/>
    <lineage>
        <taxon>Eukaryota</taxon>
        <taxon>Sar</taxon>
        <taxon>Stramenopiles</taxon>
        <taxon>Ochrophyta</taxon>
        <taxon>Bacillariophyta</taxon>
        <taxon>Coscinodiscophyceae</taxon>
        <taxon>Chaetocerotophycidae</taxon>
        <taxon>Chaetocerotales</taxon>
        <taxon>Chaetocerotaceae</taxon>
        <taxon>Chaetoceros</taxon>
    </lineage>
</organism>
<dbReference type="InterPro" id="IPR015797">
    <property type="entry name" value="NUDIX_hydrolase-like_dom_sf"/>
</dbReference>
<proteinExistence type="predicted"/>
<dbReference type="InterPro" id="IPR000086">
    <property type="entry name" value="NUDIX_hydrolase_dom"/>
</dbReference>
<gene>
    <name evidence="3" type="ORF">CTEN210_02182</name>
</gene>
<feature type="compositionally biased region" description="Polar residues" evidence="1">
    <location>
        <begin position="10"/>
        <end position="21"/>
    </location>
</feature>
<keyword evidence="4" id="KW-1185">Reference proteome</keyword>
<comment type="caution">
    <text evidence="3">The sequence shown here is derived from an EMBL/GenBank/DDBJ whole genome shotgun (WGS) entry which is preliminary data.</text>
</comment>
<name>A0AAD3H0M2_9STRA</name>
<evidence type="ECO:0000259" key="2">
    <source>
        <dbReference type="Pfam" id="PF00293"/>
    </source>
</evidence>
<reference evidence="3 4" key="1">
    <citation type="journal article" date="2021" name="Sci. Rep.">
        <title>The genome of the diatom Chaetoceros tenuissimus carries an ancient integrated fragment of an extant virus.</title>
        <authorList>
            <person name="Hongo Y."/>
            <person name="Kimura K."/>
            <person name="Takaki Y."/>
            <person name="Yoshida Y."/>
            <person name="Baba S."/>
            <person name="Kobayashi G."/>
            <person name="Nagasaki K."/>
            <person name="Hano T."/>
            <person name="Tomaru Y."/>
        </authorList>
    </citation>
    <scope>NUCLEOTIDE SEQUENCE [LARGE SCALE GENOMIC DNA]</scope>
    <source>
        <strain evidence="3 4">NIES-3715</strain>
    </source>
</reference>
<dbReference type="AlphaFoldDB" id="A0AAD3H0M2"/>
<dbReference type="Proteomes" id="UP001054902">
    <property type="component" value="Unassembled WGS sequence"/>
</dbReference>